<gene>
    <name evidence="3" type="ORF">S03H2_46943</name>
</gene>
<dbReference type="GO" id="GO:0015074">
    <property type="term" value="P:DNA integration"/>
    <property type="evidence" value="ECO:0007669"/>
    <property type="project" value="InterPro"/>
</dbReference>
<dbReference type="InterPro" id="IPR013762">
    <property type="entry name" value="Integrase-like_cat_sf"/>
</dbReference>
<evidence type="ECO:0000259" key="2">
    <source>
        <dbReference type="PROSITE" id="PS51898"/>
    </source>
</evidence>
<dbReference type="GO" id="GO:0003677">
    <property type="term" value="F:DNA binding"/>
    <property type="evidence" value="ECO:0007669"/>
    <property type="project" value="InterPro"/>
</dbReference>
<dbReference type="GO" id="GO:0006310">
    <property type="term" value="P:DNA recombination"/>
    <property type="evidence" value="ECO:0007669"/>
    <property type="project" value="UniProtKB-KW"/>
</dbReference>
<dbReference type="InterPro" id="IPR011010">
    <property type="entry name" value="DNA_brk_join_enz"/>
</dbReference>
<dbReference type="InterPro" id="IPR002104">
    <property type="entry name" value="Integrase_catalytic"/>
</dbReference>
<accession>X1IET9</accession>
<dbReference type="PANTHER" id="PTHR30349:SF64">
    <property type="entry name" value="PROPHAGE INTEGRASE INTD-RELATED"/>
    <property type="match status" value="1"/>
</dbReference>
<evidence type="ECO:0000256" key="1">
    <source>
        <dbReference type="ARBA" id="ARBA00023172"/>
    </source>
</evidence>
<dbReference type="InterPro" id="IPR050090">
    <property type="entry name" value="Tyrosine_recombinase_XerCD"/>
</dbReference>
<evidence type="ECO:0000313" key="3">
    <source>
        <dbReference type="EMBL" id="GAH67795.1"/>
    </source>
</evidence>
<comment type="caution">
    <text evidence="3">The sequence shown here is derived from an EMBL/GenBank/DDBJ whole genome shotgun (WGS) entry which is preliminary data.</text>
</comment>
<name>X1IET9_9ZZZZ</name>
<dbReference type="Pfam" id="PF00589">
    <property type="entry name" value="Phage_integrase"/>
    <property type="match status" value="1"/>
</dbReference>
<dbReference type="EMBL" id="BARU01029513">
    <property type="protein sequence ID" value="GAH67795.1"/>
    <property type="molecule type" value="Genomic_DNA"/>
</dbReference>
<sequence>LQRAREPYSGPVETLEPDEVRRILNSIDTDSVLGFRDYLLYSLLYRLGLRIGEALSVNLEDIDLDKELILIHGKGRRNRTLPLVSDIPTLIEKWLCLRRWLSGSEGLNALFISKKGNRLSARKAQDNFQKVIASVGPLSIAKVTPHTLRHAFASHALEEDATDAKLIVLKSVLGHALLKSTEIYLHPSMKLLRRAVNDHPASEILEDIIKTDKIIIRVQQARAAPAA</sequence>
<keyword evidence="1" id="KW-0233">DNA recombination</keyword>
<protein>
    <recommendedName>
        <fullName evidence="2">Tyr recombinase domain-containing protein</fullName>
    </recommendedName>
</protein>
<dbReference type="Gene3D" id="1.10.443.10">
    <property type="entry name" value="Intergrase catalytic core"/>
    <property type="match status" value="1"/>
</dbReference>
<dbReference type="PANTHER" id="PTHR30349">
    <property type="entry name" value="PHAGE INTEGRASE-RELATED"/>
    <property type="match status" value="1"/>
</dbReference>
<dbReference type="PROSITE" id="PS51898">
    <property type="entry name" value="TYR_RECOMBINASE"/>
    <property type="match status" value="1"/>
</dbReference>
<dbReference type="AlphaFoldDB" id="X1IET9"/>
<dbReference type="SUPFAM" id="SSF56349">
    <property type="entry name" value="DNA breaking-rejoining enzymes"/>
    <property type="match status" value="1"/>
</dbReference>
<proteinExistence type="predicted"/>
<feature type="non-terminal residue" evidence="3">
    <location>
        <position position="1"/>
    </location>
</feature>
<organism evidence="3">
    <name type="scientific">marine sediment metagenome</name>
    <dbReference type="NCBI Taxonomy" id="412755"/>
    <lineage>
        <taxon>unclassified sequences</taxon>
        <taxon>metagenomes</taxon>
        <taxon>ecological metagenomes</taxon>
    </lineage>
</organism>
<feature type="domain" description="Tyr recombinase" evidence="2">
    <location>
        <begin position="10"/>
        <end position="197"/>
    </location>
</feature>
<reference evidence="3" key="1">
    <citation type="journal article" date="2014" name="Front. Microbiol.">
        <title>High frequency of phylogenetically diverse reductive dehalogenase-homologous genes in deep subseafloor sedimentary metagenomes.</title>
        <authorList>
            <person name="Kawai M."/>
            <person name="Futagami T."/>
            <person name="Toyoda A."/>
            <person name="Takaki Y."/>
            <person name="Nishi S."/>
            <person name="Hori S."/>
            <person name="Arai W."/>
            <person name="Tsubouchi T."/>
            <person name="Morono Y."/>
            <person name="Uchiyama I."/>
            <person name="Ito T."/>
            <person name="Fujiyama A."/>
            <person name="Inagaki F."/>
            <person name="Takami H."/>
        </authorList>
    </citation>
    <scope>NUCLEOTIDE SEQUENCE</scope>
    <source>
        <strain evidence="3">Expedition CK06-06</strain>
    </source>
</reference>